<protein>
    <submittedName>
        <fullName evidence="1">Uncharacterized protein</fullName>
    </submittedName>
</protein>
<dbReference type="EMBL" id="KZ293415">
    <property type="protein sequence ID" value="PBK78691.1"/>
    <property type="molecule type" value="Genomic_DNA"/>
</dbReference>
<accession>A0A2H3C6J1</accession>
<dbReference type="AlphaFoldDB" id="A0A2H3C6J1"/>
<reference evidence="2" key="1">
    <citation type="journal article" date="2017" name="Nat. Ecol. Evol.">
        <title>Genome expansion and lineage-specific genetic innovations in the forest pathogenic fungi Armillaria.</title>
        <authorList>
            <person name="Sipos G."/>
            <person name="Prasanna A.N."/>
            <person name="Walter M.C."/>
            <person name="O'Connor E."/>
            <person name="Balint B."/>
            <person name="Krizsan K."/>
            <person name="Kiss B."/>
            <person name="Hess J."/>
            <person name="Varga T."/>
            <person name="Slot J."/>
            <person name="Riley R."/>
            <person name="Boka B."/>
            <person name="Rigling D."/>
            <person name="Barry K."/>
            <person name="Lee J."/>
            <person name="Mihaltcheva S."/>
            <person name="LaButti K."/>
            <person name="Lipzen A."/>
            <person name="Waldron R."/>
            <person name="Moloney N.M."/>
            <person name="Sperisen C."/>
            <person name="Kredics L."/>
            <person name="Vagvoelgyi C."/>
            <person name="Patrignani A."/>
            <person name="Fitzpatrick D."/>
            <person name="Nagy I."/>
            <person name="Doyle S."/>
            <person name="Anderson J.B."/>
            <person name="Grigoriev I.V."/>
            <person name="Gueldener U."/>
            <person name="Muensterkoetter M."/>
            <person name="Nagy L.G."/>
        </authorList>
    </citation>
    <scope>NUCLEOTIDE SEQUENCE [LARGE SCALE GENOMIC DNA]</scope>
    <source>
        <strain evidence="2">28-4</strain>
    </source>
</reference>
<proteinExistence type="predicted"/>
<dbReference type="Proteomes" id="UP000218334">
    <property type="component" value="Unassembled WGS sequence"/>
</dbReference>
<keyword evidence="2" id="KW-1185">Reference proteome</keyword>
<name>A0A2H3C6J1_9AGAR</name>
<sequence length="161" mass="18090">MQSNVSAPGRIHLLSISSDPQSMTERSTHAPCWVCSRSFIHQEPMIRRDLAPDASLVHVRITSSSTTPTDSTSNLDISGRVLYTETTHRSCKQTNDIREQCGRDGILFRSRHHKLHSALPQGINSRGGPGERRSTLFNLVVHAPYSCVYTALFKFYLRKLP</sequence>
<evidence type="ECO:0000313" key="1">
    <source>
        <dbReference type="EMBL" id="PBK78691.1"/>
    </source>
</evidence>
<evidence type="ECO:0000313" key="2">
    <source>
        <dbReference type="Proteomes" id="UP000218334"/>
    </source>
</evidence>
<organism evidence="1 2">
    <name type="scientific">Armillaria solidipes</name>
    <dbReference type="NCBI Taxonomy" id="1076256"/>
    <lineage>
        <taxon>Eukaryota</taxon>
        <taxon>Fungi</taxon>
        <taxon>Dikarya</taxon>
        <taxon>Basidiomycota</taxon>
        <taxon>Agaricomycotina</taxon>
        <taxon>Agaricomycetes</taxon>
        <taxon>Agaricomycetidae</taxon>
        <taxon>Agaricales</taxon>
        <taxon>Marasmiineae</taxon>
        <taxon>Physalacriaceae</taxon>
        <taxon>Armillaria</taxon>
    </lineage>
</organism>
<gene>
    <name evidence="1" type="ORF">ARMSODRAFT_50696</name>
</gene>